<dbReference type="Gene3D" id="3.30.43.10">
    <property type="entry name" value="Uridine Diphospho-n-acetylenolpyruvylglucosamine Reductase, domain 2"/>
    <property type="match status" value="1"/>
</dbReference>
<dbReference type="Proteomes" id="UP000315751">
    <property type="component" value="Unassembled WGS sequence"/>
</dbReference>
<comment type="caution">
    <text evidence="8">The sequence shown here is derived from an EMBL/GenBank/DDBJ whole genome shotgun (WGS) entry which is preliminary data.</text>
</comment>
<keyword evidence="5" id="KW-0408">Iron</keyword>
<dbReference type="PROSITE" id="PS00197">
    <property type="entry name" value="2FE2S_FER_1"/>
    <property type="match status" value="1"/>
</dbReference>
<organism evidence="8 9">
    <name type="scientific">Nitrospirillum amazonense</name>
    <dbReference type="NCBI Taxonomy" id="28077"/>
    <lineage>
        <taxon>Bacteria</taxon>
        <taxon>Pseudomonadati</taxon>
        <taxon>Pseudomonadota</taxon>
        <taxon>Alphaproteobacteria</taxon>
        <taxon>Rhodospirillales</taxon>
        <taxon>Azospirillaceae</taxon>
        <taxon>Nitrospirillum</taxon>
    </lineage>
</organism>
<dbReference type="InterPro" id="IPR016166">
    <property type="entry name" value="FAD-bd_PCMH"/>
</dbReference>
<dbReference type="GO" id="GO:0005506">
    <property type="term" value="F:iron ion binding"/>
    <property type="evidence" value="ECO:0007669"/>
    <property type="project" value="InterPro"/>
</dbReference>
<dbReference type="InterPro" id="IPR006058">
    <property type="entry name" value="2Fe2S_fd_BS"/>
</dbReference>
<name>A0A560HAJ2_9PROT</name>
<dbReference type="Gene3D" id="1.10.150.120">
    <property type="entry name" value="[2Fe-2S]-binding domain"/>
    <property type="match status" value="1"/>
</dbReference>
<evidence type="ECO:0000256" key="3">
    <source>
        <dbReference type="ARBA" id="ARBA00022827"/>
    </source>
</evidence>
<dbReference type="InterPro" id="IPR002346">
    <property type="entry name" value="Mopterin_DH_FAD-bd"/>
</dbReference>
<dbReference type="AlphaFoldDB" id="A0A560HAJ2"/>
<keyword evidence="4" id="KW-0560">Oxidoreductase</keyword>
<evidence type="ECO:0000256" key="2">
    <source>
        <dbReference type="ARBA" id="ARBA00022723"/>
    </source>
</evidence>
<dbReference type="PROSITE" id="PS51085">
    <property type="entry name" value="2FE2S_FER_2"/>
    <property type="match status" value="1"/>
</dbReference>
<dbReference type="Gene3D" id="3.10.20.30">
    <property type="match status" value="1"/>
</dbReference>
<dbReference type="InterPro" id="IPR016167">
    <property type="entry name" value="FAD-bd_PCMH_sub1"/>
</dbReference>
<dbReference type="GO" id="GO:0071949">
    <property type="term" value="F:FAD binding"/>
    <property type="evidence" value="ECO:0007669"/>
    <property type="project" value="InterPro"/>
</dbReference>
<keyword evidence="3" id="KW-0274">FAD</keyword>
<dbReference type="InterPro" id="IPR002888">
    <property type="entry name" value="2Fe-2S-bd"/>
</dbReference>
<dbReference type="PROSITE" id="PS51387">
    <property type="entry name" value="FAD_PCMH"/>
    <property type="match status" value="1"/>
</dbReference>
<evidence type="ECO:0000259" key="7">
    <source>
        <dbReference type="PROSITE" id="PS51387"/>
    </source>
</evidence>
<dbReference type="SUPFAM" id="SSF47741">
    <property type="entry name" value="CO dehydrogenase ISP C-domain like"/>
    <property type="match status" value="1"/>
</dbReference>
<dbReference type="InterPro" id="IPR005107">
    <property type="entry name" value="CO_DH_flav_C"/>
</dbReference>
<dbReference type="InterPro" id="IPR036884">
    <property type="entry name" value="2Fe-2S-bd_dom_sf"/>
</dbReference>
<protein>
    <submittedName>
        <fullName evidence="8">Xanthine dehydrogenase small subunit</fullName>
    </submittedName>
</protein>
<evidence type="ECO:0000313" key="8">
    <source>
        <dbReference type="EMBL" id="TWB43363.1"/>
    </source>
</evidence>
<dbReference type="GO" id="GO:0051537">
    <property type="term" value="F:2 iron, 2 sulfur cluster binding"/>
    <property type="evidence" value="ECO:0007669"/>
    <property type="project" value="InterPro"/>
</dbReference>
<evidence type="ECO:0000313" key="9">
    <source>
        <dbReference type="Proteomes" id="UP000315751"/>
    </source>
</evidence>
<accession>A0A560HAJ2</accession>
<evidence type="ECO:0000256" key="1">
    <source>
        <dbReference type="ARBA" id="ARBA00022630"/>
    </source>
</evidence>
<dbReference type="InterPro" id="IPR012675">
    <property type="entry name" value="Beta-grasp_dom_sf"/>
</dbReference>
<keyword evidence="1" id="KW-0285">Flavoprotein</keyword>
<dbReference type="NCBIfam" id="TIGR02963">
    <property type="entry name" value="xanthine_xdhA"/>
    <property type="match status" value="1"/>
</dbReference>
<dbReference type="EMBL" id="VITR01000005">
    <property type="protein sequence ID" value="TWB43363.1"/>
    <property type="molecule type" value="Genomic_DNA"/>
</dbReference>
<dbReference type="GO" id="GO:0004854">
    <property type="term" value="F:xanthine dehydrogenase activity"/>
    <property type="evidence" value="ECO:0007669"/>
    <property type="project" value="InterPro"/>
</dbReference>
<dbReference type="Gene3D" id="3.30.390.50">
    <property type="entry name" value="CO dehydrogenase flavoprotein, C-terminal domain"/>
    <property type="match status" value="1"/>
</dbReference>
<dbReference type="InterPro" id="IPR014307">
    <property type="entry name" value="Xanthine_DH_ssu"/>
</dbReference>
<gene>
    <name evidence="8" type="ORF">FBZ90_105176</name>
</gene>
<dbReference type="InterPro" id="IPR001041">
    <property type="entry name" value="2Fe-2S_ferredoxin-type"/>
</dbReference>
<keyword evidence="2" id="KW-0479">Metal-binding</keyword>
<evidence type="ECO:0000256" key="5">
    <source>
        <dbReference type="ARBA" id="ARBA00023004"/>
    </source>
</evidence>
<dbReference type="RefSeq" id="WP_145731635.1">
    <property type="nucleotide sequence ID" value="NZ_VITR01000005.1"/>
</dbReference>
<dbReference type="Pfam" id="PF00941">
    <property type="entry name" value="FAD_binding_5"/>
    <property type="match status" value="1"/>
</dbReference>
<dbReference type="SMART" id="SM01092">
    <property type="entry name" value="CO_deh_flav_C"/>
    <property type="match status" value="1"/>
</dbReference>
<sequence>MQHRRTIRFLLGNELRELTDLDPTLTVLDWLRGAERRLGTKEGCAEGDCGACTVVVGRLVDGVVRYEAINACIRFLATLDGCQLLTVEHLKRPDGTLHPVQQAMVDCHGSQCGFCTPGFVMSLYALYRAEVASPGGVPDEQRIDDALAGNLCRCTGYAPIVAAAQQLRDRTTDHIDEALPTVTRALAALADDAVVETGRDGRRFLAPATVDQLADLVLANPEATIVSGATDVGLWVTKHQKVLPTVIYTGRVAGLARITNRGDALELGAGVTFTAAKAALGGLHPDLDELLRRVGAEQVRNAGTIGGNIANGSPIGDTPPALIALGASLTLRRGTQRRTLPLQDYFLAYGKQDRQSGEFVESVTVPKLGQGDLFAAYKISKRFDQDISALCACFLVTLGDDGLITRARLAYGGMAGTPKRAAAAEAALLGRPWDATAARDAKAALAQDFTPLSDWRASAAYRLAVAGNLLLKFQAESAPGAPATRVLVQRAQAFKAGCDIASRGVCNA</sequence>
<dbReference type="Pfam" id="PF03450">
    <property type="entry name" value="CO_deh_flav_C"/>
    <property type="match status" value="1"/>
</dbReference>
<dbReference type="SUPFAM" id="SSF54292">
    <property type="entry name" value="2Fe-2S ferredoxin-like"/>
    <property type="match status" value="1"/>
</dbReference>
<dbReference type="OrthoDB" id="9792018at2"/>
<dbReference type="PANTHER" id="PTHR45444">
    <property type="entry name" value="XANTHINE DEHYDROGENASE"/>
    <property type="match status" value="1"/>
</dbReference>
<feature type="domain" description="FAD-binding PCMH-type" evidence="7">
    <location>
        <begin position="197"/>
        <end position="370"/>
    </location>
</feature>
<reference evidence="8 9" key="1">
    <citation type="submission" date="2019-06" db="EMBL/GenBank/DDBJ databases">
        <title>Genomic Encyclopedia of Type Strains, Phase IV (KMG-V): Genome sequencing to study the core and pangenomes of soil and plant-associated prokaryotes.</title>
        <authorList>
            <person name="Whitman W."/>
        </authorList>
    </citation>
    <scope>NUCLEOTIDE SEQUENCE [LARGE SCALE GENOMIC DNA]</scope>
    <source>
        <strain evidence="8 9">BR 11622</strain>
    </source>
</reference>
<feature type="domain" description="2Fe-2S ferredoxin-type" evidence="6">
    <location>
        <begin position="5"/>
        <end position="90"/>
    </location>
</feature>
<dbReference type="InterPro" id="IPR016169">
    <property type="entry name" value="FAD-bd_PCMH_sub2"/>
</dbReference>
<dbReference type="PANTHER" id="PTHR45444:SF3">
    <property type="entry name" value="XANTHINE DEHYDROGENASE"/>
    <property type="match status" value="1"/>
</dbReference>
<dbReference type="Gene3D" id="3.30.465.10">
    <property type="match status" value="1"/>
</dbReference>
<evidence type="ECO:0000259" key="6">
    <source>
        <dbReference type="PROSITE" id="PS51085"/>
    </source>
</evidence>
<keyword evidence="9" id="KW-1185">Reference proteome</keyword>
<dbReference type="SUPFAM" id="SSF55447">
    <property type="entry name" value="CO dehydrogenase flavoprotein C-terminal domain-like"/>
    <property type="match status" value="1"/>
</dbReference>
<dbReference type="InterPro" id="IPR036318">
    <property type="entry name" value="FAD-bd_PCMH-like_sf"/>
</dbReference>
<dbReference type="PIRSF" id="PIRSF036557">
    <property type="entry name" value="XdhA_RC"/>
    <property type="match status" value="1"/>
</dbReference>
<dbReference type="InterPro" id="IPR036010">
    <property type="entry name" value="2Fe-2S_ferredoxin-like_sf"/>
</dbReference>
<dbReference type="InterPro" id="IPR016208">
    <property type="entry name" value="Ald_Oxase/xanthine_DH-like"/>
</dbReference>
<dbReference type="InterPro" id="IPR036683">
    <property type="entry name" value="CO_DH_flav_C_dom_sf"/>
</dbReference>
<evidence type="ECO:0000256" key="4">
    <source>
        <dbReference type="ARBA" id="ARBA00023002"/>
    </source>
</evidence>
<dbReference type="Pfam" id="PF01799">
    <property type="entry name" value="Fer2_2"/>
    <property type="match status" value="1"/>
</dbReference>
<proteinExistence type="predicted"/>
<dbReference type="SUPFAM" id="SSF56176">
    <property type="entry name" value="FAD-binding/transporter-associated domain-like"/>
    <property type="match status" value="1"/>
</dbReference>
<dbReference type="InterPro" id="IPR012175">
    <property type="entry name" value="Xanth_DH_ssu_bac"/>
</dbReference>